<sequence length="143" mass="16177">MGKRAHRSVASLEAATSDMEAVDPADGLDVGNMRMRQWRRWAEAEVQAPELRAADQAVVVLREHHGRHRRPGRQPDEDVVEDVIADGCSWRIVIVAFPLPLPGRDVLPRCLPCPLPHRGGRSWFEDCGWLDALFSWRPITNLK</sequence>
<reference evidence="1 2" key="1">
    <citation type="journal article" date="2019" name="Sci. Rep.">
        <title>A high-quality genome of Eragrostis curvula grass provides insights into Poaceae evolution and supports new strategies to enhance forage quality.</title>
        <authorList>
            <person name="Carballo J."/>
            <person name="Santos B.A.C.M."/>
            <person name="Zappacosta D."/>
            <person name="Garbus I."/>
            <person name="Selva J.P."/>
            <person name="Gallo C.A."/>
            <person name="Diaz A."/>
            <person name="Albertini E."/>
            <person name="Caccamo M."/>
            <person name="Echenique V."/>
        </authorList>
    </citation>
    <scope>NUCLEOTIDE SEQUENCE [LARGE SCALE GENOMIC DNA]</scope>
    <source>
        <strain evidence="2">cv. Victoria</strain>
        <tissue evidence="1">Leaf</tissue>
    </source>
</reference>
<dbReference type="Gramene" id="TVU15952">
    <property type="protein sequence ID" value="TVU15952"/>
    <property type="gene ID" value="EJB05_39496"/>
</dbReference>
<dbReference type="Proteomes" id="UP000324897">
    <property type="component" value="Unassembled WGS sequence"/>
</dbReference>
<protein>
    <submittedName>
        <fullName evidence="1">Uncharacterized protein</fullName>
    </submittedName>
</protein>
<feature type="non-terminal residue" evidence="1">
    <location>
        <position position="1"/>
    </location>
</feature>
<dbReference type="EMBL" id="RWGY01000031">
    <property type="protein sequence ID" value="TVU15952.1"/>
    <property type="molecule type" value="Genomic_DNA"/>
</dbReference>
<organism evidence="1 2">
    <name type="scientific">Eragrostis curvula</name>
    <name type="common">weeping love grass</name>
    <dbReference type="NCBI Taxonomy" id="38414"/>
    <lineage>
        <taxon>Eukaryota</taxon>
        <taxon>Viridiplantae</taxon>
        <taxon>Streptophyta</taxon>
        <taxon>Embryophyta</taxon>
        <taxon>Tracheophyta</taxon>
        <taxon>Spermatophyta</taxon>
        <taxon>Magnoliopsida</taxon>
        <taxon>Liliopsida</taxon>
        <taxon>Poales</taxon>
        <taxon>Poaceae</taxon>
        <taxon>PACMAD clade</taxon>
        <taxon>Chloridoideae</taxon>
        <taxon>Eragrostideae</taxon>
        <taxon>Eragrostidinae</taxon>
        <taxon>Eragrostis</taxon>
    </lineage>
</organism>
<comment type="caution">
    <text evidence="1">The sequence shown here is derived from an EMBL/GenBank/DDBJ whole genome shotgun (WGS) entry which is preliminary data.</text>
</comment>
<proteinExistence type="predicted"/>
<evidence type="ECO:0000313" key="2">
    <source>
        <dbReference type="Proteomes" id="UP000324897"/>
    </source>
</evidence>
<name>A0A5J9TX35_9POAL</name>
<keyword evidence="2" id="KW-1185">Reference proteome</keyword>
<dbReference type="AlphaFoldDB" id="A0A5J9TX35"/>
<evidence type="ECO:0000313" key="1">
    <source>
        <dbReference type="EMBL" id="TVU15952.1"/>
    </source>
</evidence>
<gene>
    <name evidence="1" type="ORF">EJB05_39496</name>
</gene>
<accession>A0A5J9TX35</accession>